<accession>A0A5K3FZN5</accession>
<dbReference type="WBParaSite" id="MCU_013465-RB">
    <property type="protein sequence ID" value="MCU_013465-RB"/>
    <property type="gene ID" value="MCU_013465"/>
</dbReference>
<name>A0A5K3FZN5_MESCO</name>
<dbReference type="AlphaFoldDB" id="A0A5K3FZN5"/>
<protein>
    <submittedName>
        <fullName evidence="1">KxDL domain-containing protein</fullName>
    </submittedName>
</protein>
<reference evidence="1" key="1">
    <citation type="submission" date="2019-11" db="UniProtKB">
        <authorList>
            <consortium name="WormBaseParasite"/>
        </authorList>
    </citation>
    <scope>IDENTIFICATION</scope>
</reference>
<sequence length="66" mass="7794">FENFLHCEIPSFHRIFPTHHFDDTATKLDMAVSTLQQLENLERRLNIAVKFTRIPSPLKTLWLLTT</sequence>
<organism evidence="1">
    <name type="scientific">Mesocestoides corti</name>
    <name type="common">Flatworm</name>
    <dbReference type="NCBI Taxonomy" id="53468"/>
    <lineage>
        <taxon>Eukaryota</taxon>
        <taxon>Metazoa</taxon>
        <taxon>Spiralia</taxon>
        <taxon>Lophotrochozoa</taxon>
        <taxon>Platyhelminthes</taxon>
        <taxon>Cestoda</taxon>
        <taxon>Eucestoda</taxon>
        <taxon>Cyclophyllidea</taxon>
        <taxon>Mesocestoididae</taxon>
        <taxon>Mesocestoides</taxon>
    </lineage>
</organism>
<evidence type="ECO:0000313" key="1">
    <source>
        <dbReference type="WBParaSite" id="MCU_013465-RB"/>
    </source>
</evidence>
<proteinExistence type="predicted"/>